<name>A0A0D2KEM0_9CHLO</name>
<dbReference type="GO" id="GO:0008843">
    <property type="term" value="F:endochitinase activity"/>
    <property type="evidence" value="ECO:0007669"/>
    <property type="project" value="UniProtKB-EC"/>
</dbReference>
<dbReference type="InterPro" id="IPR003644">
    <property type="entry name" value="Calx_beta"/>
</dbReference>
<evidence type="ECO:0000313" key="7">
    <source>
        <dbReference type="Proteomes" id="UP000054498"/>
    </source>
</evidence>
<dbReference type="STRING" id="145388.A0A0D2KEM0"/>
<proteinExistence type="predicted"/>
<evidence type="ECO:0000256" key="1">
    <source>
        <dbReference type="ARBA" id="ARBA00022729"/>
    </source>
</evidence>
<keyword evidence="6" id="KW-0378">Hydrolase</keyword>
<evidence type="ECO:0000256" key="2">
    <source>
        <dbReference type="ARBA" id="ARBA00022737"/>
    </source>
</evidence>
<dbReference type="InterPro" id="IPR038081">
    <property type="entry name" value="CalX-like_sf"/>
</dbReference>
<dbReference type="SUPFAM" id="SSF141072">
    <property type="entry name" value="CalX-like"/>
    <property type="match status" value="1"/>
</dbReference>
<reference evidence="6 7" key="1">
    <citation type="journal article" date="2013" name="BMC Genomics">
        <title>Reconstruction of the lipid metabolism for the microalga Monoraphidium neglectum from its genome sequence reveals characteristics suitable for biofuel production.</title>
        <authorList>
            <person name="Bogen C."/>
            <person name="Al-Dilaimi A."/>
            <person name="Albersmeier A."/>
            <person name="Wichmann J."/>
            <person name="Grundmann M."/>
            <person name="Rupp O."/>
            <person name="Lauersen K.J."/>
            <person name="Blifernez-Klassen O."/>
            <person name="Kalinowski J."/>
            <person name="Goesmann A."/>
            <person name="Mussgnug J.H."/>
            <person name="Kruse O."/>
        </authorList>
    </citation>
    <scope>NUCLEOTIDE SEQUENCE [LARGE SCALE GENOMIC DNA]</scope>
    <source>
        <strain evidence="6 7">SAG 48.87</strain>
    </source>
</reference>
<dbReference type="EMBL" id="KK104200">
    <property type="protein sequence ID" value="KIY94278.1"/>
    <property type="molecule type" value="Genomic_DNA"/>
</dbReference>
<dbReference type="GO" id="GO:0007154">
    <property type="term" value="P:cell communication"/>
    <property type="evidence" value="ECO:0007669"/>
    <property type="project" value="InterPro"/>
</dbReference>
<keyword evidence="3" id="KW-0106">Calcium</keyword>
<organism evidence="6 7">
    <name type="scientific">Monoraphidium neglectum</name>
    <dbReference type="NCBI Taxonomy" id="145388"/>
    <lineage>
        <taxon>Eukaryota</taxon>
        <taxon>Viridiplantae</taxon>
        <taxon>Chlorophyta</taxon>
        <taxon>core chlorophytes</taxon>
        <taxon>Chlorophyceae</taxon>
        <taxon>CS clade</taxon>
        <taxon>Sphaeropleales</taxon>
        <taxon>Selenastraceae</taxon>
        <taxon>Monoraphidium</taxon>
    </lineage>
</organism>
<keyword evidence="1" id="KW-0732">Signal</keyword>
<dbReference type="GeneID" id="25731172"/>
<dbReference type="GO" id="GO:0016020">
    <property type="term" value="C:membrane"/>
    <property type="evidence" value="ECO:0007669"/>
    <property type="project" value="InterPro"/>
</dbReference>
<dbReference type="Gene3D" id="2.60.40.2030">
    <property type="match status" value="1"/>
</dbReference>
<accession>A0A0D2KEM0</accession>
<evidence type="ECO:0000259" key="5">
    <source>
        <dbReference type="Pfam" id="PF03160"/>
    </source>
</evidence>
<gene>
    <name evidence="6" type="ORF">MNEG_13685</name>
</gene>
<dbReference type="EC" id="3.2.1.14" evidence="6"/>
<protein>
    <submittedName>
        <fullName evidence="6">Endoglucanase</fullName>
        <ecNumber evidence="6">3.2.1.14</ecNumber>
    </submittedName>
</protein>
<keyword evidence="4" id="KW-0813">Transport</keyword>
<keyword evidence="4" id="KW-0406">Ion transport</keyword>
<keyword evidence="7" id="KW-1185">Reference proteome</keyword>
<dbReference type="AlphaFoldDB" id="A0A0D2KEM0"/>
<dbReference type="Proteomes" id="UP000054498">
    <property type="component" value="Unassembled WGS sequence"/>
</dbReference>
<dbReference type="KEGG" id="mng:MNEG_13685"/>
<feature type="domain" description="Calx-beta" evidence="5">
    <location>
        <begin position="7"/>
        <end position="85"/>
    </location>
</feature>
<dbReference type="OrthoDB" id="418484at2759"/>
<evidence type="ECO:0000256" key="3">
    <source>
        <dbReference type="ARBA" id="ARBA00022837"/>
    </source>
</evidence>
<dbReference type="InterPro" id="IPR051171">
    <property type="entry name" value="CaCA"/>
</dbReference>
<dbReference type="RefSeq" id="XP_013893298.1">
    <property type="nucleotide sequence ID" value="XM_014037844.1"/>
</dbReference>
<dbReference type="Pfam" id="PF03160">
    <property type="entry name" value="Calx-beta"/>
    <property type="match status" value="1"/>
</dbReference>
<evidence type="ECO:0000256" key="4">
    <source>
        <dbReference type="ARBA" id="ARBA00023065"/>
    </source>
</evidence>
<evidence type="ECO:0000313" key="6">
    <source>
        <dbReference type="EMBL" id="KIY94278.1"/>
    </source>
</evidence>
<keyword evidence="2" id="KW-0677">Repeat</keyword>
<dbReference type="GO" id="GO:0030001">
    <property type="term" value="P:metal ion transport"/>
    <property type="evidence" value="ECO:0007669"/>
    <property type="project" value="TreeGrafter"/>
</dbReference>
<sequence>MSKTAIVTVSYGVTGGTATPGADFGAVGGSLTFAPGETSKTVTVPVTGDSAFEPDESIVIGLSNPTGGAALGTPAAATVTITNDDAPRAQINTVMTRLSVVTGGAACGGRWTATPLKPAGWAAGGKTIGACTQSAALKPTLKGVTFIDDVTVAAATRSGSKRASVGCPRGYSKVSKSLVDGAAPFGGATAAVHLCFRTAANAAATEPLVGIRAAASPASCDAADGWRAALFASTTGGRAGQAADLNAGTGAAAPMYLCLQQRTAPAAAAAAGRR</sequence>
<dbReference type="PANTHER" id="PTHR11878">
    <property type="entry name" value="SODIUM/CALCIUM EXCHANGER"/>
    <property type="match status" value="1"/>
</dbReference>
<keyword evidence="6" id="KW-0326">Glycosidase</keyword>
<dbReference type="PANTHER" id="PTHR11878:SF65">
    <property type="entry name" value="NA_CA-EXCHANGE PROTEIN, ISOFORM G"/>
    <property type="match status" value="1"/>
</dbReference>